<reference evidence="1 2" key="1">
    <citation type="submission" date="2016-10" db="EMBL/GenBank/DDBJ databases">
        <title>The genome of Paramicrosporidium saccamoebae is the missing link in understanding Cryptomycota and Microsporidia evolution.</title>
        <authorList>
            <person name="Quandt C.A."/>
            <person name="Beaudet D."/>
            <person name="Corsaro D."/>
            <person name="Michel R."/>
            <person name="Corradi N."/>
            <person name="James T."/>
        </authorList>
    </citation>
    <scope>NUCLEOTIDE SEQUENCE [LARGE SCALE GENOMIC DNA]</scope>
    <source>
        <strain evidence="1 2">KSL3</strain>
    </source>
</reference>
<keyword evidence="2" id="KW-1185">Reference proteome</keyword>
<protein>
    <submittedName>
        <fullName evidence="1">Uncharacterized protein</fullName>
    </submittedName>
</protein>
<name>A0A2H9TJV2_9FUNG</name>
<accession>A0A2H9TJV2</accession>
<proteinExistence type="predicted"/>
<organism evidence="1 2">
    <name type="scientific">Paramicrosporidium saccamoebae</name>
    <dbReference type="NCBI Taxonomy" id="1246581"/>
    <lineage>
        <taxon>Eukaryota</taxon>
        <taxon>Fungi</taxon>
        <taxon>Fungi incertae sedis</taxon>
        <taxon>Cryptomycota</taxon>
        <taxon>Cryptomycota incertae sedis</taxon>
        <taxon>Paramicrosporidium</taxon>
    </lineage>
</organism>
<gene>
    <name evidence="1" type="ORF">PSACC_02175</name>
</gene>
<evidence type="ECO:0000313" key="2">
    <source>
        <dbReference type="Proteomes" id="UP000240830"/>
    </source>
</evidence>
<dbReference type="AlphaFoldDB" id="A0A2H9TJV2"/>
<dbReference type="Proteomes" id="UP000240830">
    <property type="component" value="Unassembled WGS sequence"/>
</dbReference>
<comment type="caution">
    <text evidence="1">The sequence shown here is derived from an EMBL/GenBank/DDBJ whole genome shotgun (WGS) entry which is preliminary data.</text>
</comment>
<dbReference type="EMBL" id="MTSL01000149">
    <property type="protein sequence ID" value="PJF18037.1"/>
    <property type="molecule type" value="Genomic_DNA"/>
</dbReference>
<sequence length="346" mass="38888">MWCQNELAASDKRRMKYLLESRTVAQNEGQLEWWMHFDWLAWRHGYPNVLRESLQLLVGPEYASHRLYILILLSYFDESLVLSELEPALLAMEPSSEAVSLIATLMCLKERIQRGESDHARRFYERNTGMIPSCNGILPGFIRLHDPTLIGTVWARLAATLSLRLGEAPTNIITLLLPELQHRFESMNAGSEVIDTKNAYAEKRKQLLGLMESIQTDPGNALVAVQDLQGSLDPQLESFRLVICALCMHRLNHPVHHTKGTLLTSLKMLNSCTQNAQLKIIVLLLVGRLYLDTDFAMSAKMSAAAFGCAQTARWEVLEKAAAGLLSKAKRLLGDTDEAQKYALLAE</sequence>
<evidence type="ECO:0000313" key="1">
    <source>
        <dbReference type="EMBL" id="PJF18037.1"/>
    </source>
</evidence>